<organism evidence="1 2">
    <name type="scientific">Vibrio ichthyoenteri ATCC 700023</name>
    <dbReference type="NCBI Taxonomy" id="870968"/>
    <lineage>
        <taxon>Bacteria</taxon>
        <taxon>Pseudomonadati</taxon>
        <taxon>Pseudomonadota</taxon>
        <taxon>Gammaproteobacteria</taxon>
        <taxon>Vibrionales</taxon>
        <taxon>Vibrionaceae</taxon>
        <taxon>Vibrio</taxon>
    </lineage>
</organism>
<accession>F9S7J5</accession>
<evidence type="ECO:0000313" key="2">
    <source>
        <dbReference type="Proteomes" id="UP000004605"/>
    </source>
</evidence>
<comment type="caution">
    <text evidence="1">The sequence shown here is derived from an EMBL/GenBank/DDBJ whole genome shotgun (WGS) entry which is preliminary data.</text>
</comment>
<gene>
    <name evidence="1" type="ORF">VII00023_22949</name>
</gene>
<reference evidence="1 2" key="1">
    <citation type="journal article" date="2012" name="Int. J. Syst. Evol. Microbiol.">
        <title>Vibrio caribbeanicus sp. nov., isolated from the marine sponge Scleritoderma cyanea.</title>
        <authorList>
            <person name="Hoffmann M."/>
            <person name="Monday S.R."/>
            <person name="Allard M.W."/>
            <person name="Strain E.A."/>
            <person name="Whittaker P."/>
            <person name="Naum M."/>
            <person name="McCarthy P.J."/>
            <person name="Lopez J.V."/>
            <person name="Fischer M."/>
            <person name="Brown E.W."/>
        </authorList>
    </citation>
    <scope>NUCLEOTIDE SEQUENCE [LARGE SCALE GENOMIC DNA]</scope>
    <source>
        <strain evidence="1 2">ATCC 700023</strain>
    </source>
</reference>
<dbReference type="RefSeq" id="WP_006714453.1">
    <property type="nucleotide sequence ID" value="NZ_AFWF01000294.1"/>
</dbReference>
<keyword evidence="2" id="KW-1185">Reference proteome</keyword>
<dbReference type="OrthoDB" id="5871389at2"/>
<name>F9S7J5_9VIBR</name>
<sequence length="196" mass="22594">MQYAAMKLSNANILLDANEIYALDQGLDKLIESMPDDEYESTLCRQVVYGVYIPQIDFDFPKSEIKRHIEECVNNWLIHINGLHAINIGIEDIEPYYDVTITGSCAHCPKPHTTNKVAFAALLIAPKDFKLGNGKTQAKTAYLRWFDMDILTTLLNRKGLFSLIAPEKRFKSEPTLENWRTYIDPHRAVKYAQKWR</sequence>
<evidence type="ECO:0000313" key="1">
    <source>
        <dbReference type="EMBL" id="EGU31291.1"/>
    </source>
</evidence>
<proteinExistence type="predicted"/>
<dbReference type="Proteomes" id="UP000004605">
    <property type="component" value="Unassembled WGS sequence"/>
</dbReference>
<dbReference type="EMBL" id="AFWF01000294">
    <property type="protein sequence ID" value="EGU31291.1"/>
    <property type="molecule type" value="Genomic_DNA"/>
</dbReference>
<protein>
    <submittedName>
        <fullName evidence="1">Uncharacterized protein</fullName>
    </submittedName>
</protein>
<dbReference type="AlphaFoldDB" id="F9S7J5"/>